<dbReference type="InterPro" id="IPR009100">
    <property type="entry name" value="AcylCoA_DH/oxidase_NM_dom_sf"/>
</dbReference>
<reference evidence="4" key="1">
    <citation type="journal article" date="2012" name="Proc. Natl. Acad. Sci. U.S.A.">
        <title>Antigenic diversity is generated by distinct evolutionary mechanisms in African trypanosome species.</title>
        <authorList>
            <person name="Jackson A.P."/>
            <person name="Berry A."/>
            <person name="Aslett M."/>
            <person name="Allison H.C."/>
            <person name="Burton P."/>
            <person name="Vavrova-Anderson J."/>
            <person name="Brown R."/>
            <person name="Browne H."/>
            <person name="Corton N."/>
            <person name="Hauser H."/>
            <person name="Gamble J."/>
            <person name="Gilderthorp R."/>
            <person name="Marcello L."/>
            <person name="McQuillan J."/>
            <person name="Otto T.D."/>
            <person name="Quail M.A."/>
            <person name="Sanders M.J."/>
            <person name="van Tonder A."/>
            <person name="Ginger M.L."/>
            <person name="Field M.C."/>
            <person name="Barry J.D."/>
            <person name="Hertz-Fowler C."/>
            <person name="Berriman M."/>
        </authorList>
    </citation>
    <scope>NUCLEOTIDE SEQUENCE</scope>
    <source>
        <strain evidence="4">IL3000</strain>
    </source>
</reference>
<evidence type="ECO:0000313" key="4">
    <source>
        <dbReference type="EMBL" id="CCC95748.1"/>
    </source>
</evidence>
<evidence type="ECO:0000259" key="3">
    <source>
        <dbReference type="Pfam" id="PF12806"/>
    </source>
</evidence>
<dbReference type="PANTHER" id="PTHR42803:SF1">
    <property type="entry name" value="BROAD-SPECIFICITY LINEAR ACYL-COA DEHYDROGENASE FADE5"/>
    <property type="match status" value="1"/>
</dbReference>
<protein>
    <submittedName>
        <fullName evidence="4">Uncharacterized protein TCIL3000_11_12440</fullName>
    </submittedName>
</protein>
<dbReference type="InterPro" id="IPR046373">
    <property type="entry name" value="Acyl-CoA_Oxase/DH_mid-dom_sf"/>
</dbReference>
<dbReference type="PANTHER" id="PTHR42803">
    <property type="entry name" value="ACYL-COA DEHYDROGENASE"/>
    <property type="match status" value="1"/>
</dbReference>
<proteinExistence type="predicted"/>
<accession>G0V276</accession>
<keyword evidence="2" id="KW-0560">Oxidoreductase</keyword>
<dbReference type="Gene3D" id="1.20.140.10">
    <property type="entry name" value="Butyryl-CoA Dehydrogenase, subunit A, domain 3"/>
    <property type="match status" value="1"/>
</dbReference>
<dbReference type="EMBL" id="HE575324">
    <property type="protein sequence ID" value="CCC95748.1"/>
    <property type="molecule type" value="Genomic_DNA"/>
</dbReference>
<dbReference type="InterPro" id="IPR052166">
    <property type="entry name" value="Diverse_Acyl-CoA_DH"/>
</dbReference>
<name>G0V276_TRYCI</name>
<evidence type="ECO:0000256" key="1">
    <source>
        <dbReference type="ARBA" id="ARBA00001974"/>
    </source>
</evidence>
<comment type="cofactor">
    <cofactor evidence="1">
        <name>FAD</name>
        <dbReference type="ChEBI" id="CHEBI:57692"/>
    </cofactor>
</comment>
<gene>
    <name evidence="4" type="ORF">TCIL3000_11_12440</name>
</gene>
<dbReference type="InterPro" id="IPR025878">
    <property type="entry name" value="Acyl-CoA_dh-like_C_dom"/>
</dbReference>
<organism evidence="4">
    <name type="scientific">Trypanosoma congolense (strain IL3000)</name>
    <dbReference type="NCBI Taxonomy" id="1068625"/>
    <lineage>
        <taxon>Eukaryota</taxon>
        <taxon>Discoba</taxon>
        <taxon>Euglenozoa</taxon>
        <taxon>Kinetoplastea</taxon>
        <taxon>Metakinetoplastina</taxon>
        <taxon>Trypanosomatida</taxon>
        <taxon>Trypanosomatidae</taxon>
        <taxon>Trypanosoma</taxon>
        <taxon>Nannomonas</taxon>
    </lineage>
</organism>
<dbReference type="Gene3D" id="2.40.110.10">
    <property type="entry name" value="Butyryl-CoA Dehydrogenase, subunit A, domain 2"/>
    <property type="match status" value="1"/>
</dbReference>
<dbReference type="VEuPathDB" id="TriTrypDB:TcIL3000.11.12440"/>
<evidence type="ECO:0000256" key="2">
    <source>
        <dbReference type="ARBA" id="ARBA00023002"/>
    </source>
</evidence>
<dbReference type="SUPFAM" id="SSF47203">
    <property type="entry name" value="Acyl-CoA dehydrogenase C-terminal domain-like"/>
    <property type="match status" value="1"/>
</dbReference>
<feature type="domain" description="Acetyl-CoA dehydrogenase-like C-terminal" evidence="3">
    <location>
        <begin position="494"/>
        <end position="595"/>
    </location>
</feature>
<dbReference type="Gene3D" id="1.10.540.10">
    <property type="entry name" value="Acyl-CoA dehydrogenase/oxidase, N-terminal domain"/>
    <property type="match status" value="1"/>
</dbReference>
<dbReference type="GO" id="GO:0016627">
    <property type="term" value="F:oxidoreductase activity, acting on the CH-CH group of donors"/>
    <property type="evidence" value="ECO:0007669"/>
    <property type="project" value="InterPro"/>
</dbReference>
<dbReference type="GO" id="GO:0050660">
    <property type="term" value="F:flavin adenine dinucleotide binding"/>
    <property type="evidence" value="ECO:0007669"/>
    <property type="project" value="InterPro"/>
</dbReference>
<dbReference type="SUPFAM" id="SSF56645">
    <property type="entry name" value="Acyl-CoA dehydrogenase NM domain-like"/>
    <property type="match status" value="1"/>
</dbReference>
<sequence>MLRRGLPRRGVRYHARMGDLRFLTEDVFDMCDHYKMLGHTNVSKDFLQGVLNDAGGLASKTLAPLYTIGNAVGCRILPNGEVRTPEGFRDAYKALCNGGWIGMSQPVGVGGKALPYSLGSLTHEVMATANFSLLMYAIQSLRVASVLTAAKSAKQHEDCIRRLVSGEWSGTISLAGELSGSNPSEELPATERAHDGTYRLTGKGNLVLAGDHDLAANVVHLVLARLPVSQSAETDVSLFLVPRHVVGSDGSLQAERNVKCLGLETPMGIKGCTLSRLGFDNAVGYFVATYSPEIKHAVSSLSASIVGLAMQGVCQAELAFQNALAGVPNDGSRGFSESSERPSGAGEVIIPDVNVRSNILCAKAIAEGGRAFSLSVSRLIDIYHQTTDAPVREALENEIDFYTVIAKTCLTRWAAHAAFRCLQICSRHDCLTGSGMEFILRDANTVALHGNVSGAHALGFLQKHILHVNAKEPARLGSKVCSIARAHFFSSGIIGQYARRLWLLQKQWKFAITKVRMIAVREPVDVSVVAEDVLMYAGYMVLAYHWLHMAIAAQKRIKAGEDTEGFYQCKLDLCQYVFQNVISHADAHFQVLQNSTGVIKVNESALSL</sequence>
<dbReference type="AlphaFoldDB" id="G0V276"/>
<dbReference type="InterPro" id="IPR037069">
    <property type="entry name" value="AcylCoA_DH/ox_N_sf"/>
</dbReference>
<dbReference type="Pfam" id="PF12806">
    <property type="entry name" value="Acyl-CoA_dh_C"/>
    <property type="match status" value="1"/>
</dbReference>
<dbReference type="InterPro" id="IPR036250">
    <property type="entry name" value="AcylCo_DH-like_C"/>
</dbReference>